<dbReference type="Pfam" id="PF02469">
    <property type="entry name" value="Fasciclin"/>
    <property type="match status" value="1"/>
</dbReference>
<dbReference type="Gene3D" id="2.30.180.10">
    <property type="entry name" value="FAS1 domain"/>
    <property type="match status" value="1"/>
</dbReference>
<keyword evidence="12" id="KW-1185">Reference proteome</keyword>
<evidence type="ECO:0000256" key="1">
    <source>
        <dbReference type="ARBA" id="ARBA00004609"/>
    </source>
</evidence>
<dbReference type="AlphaFoldDB" id="A0AAQ3QS63"/>
<comment type="similarity">
    <text evidence="2">Belongs to the fasciclin-like AGP family.</text>
</comment>
<comment type="function">
    <text evidence="7">May be a cell surface adhesion protein.</text>
</comment>
<feature type="domain" description="FAS1" evidence="10">
    <location>
        <begin position="52"/>
        <end position="194"/>
    </location>
</feature>
<evidence type="ECO:0000256" key="4">
    <source>
        <dbReference type="ARBA" id="ARBA00022622"/>
    </source>
</evidence>
<keyword evidence="4" id="KW-0336">GPI-anchor</keyword>
<keyword evidence="4" id="KW-0325">Glycoprotein</keyword>
<dbReference type="GO" id="GO:0009834">
    <property type="term" value="P:plant-type secondary cell wall biogenesis"/>
    <property type="evidence" value="ECO:0007669"/>
    <property type="project" value="TreeGrafter"/>
</dbReference>
<dbReference type="SUPFAM" id="SSF82153">
    <property type="entry name" value="FAS1 domain"/>
    <property type="match status" value="1"/>
</dbReference>
<dbReference type="InterPro" id="IPR000782">
    <property type="entry name" value="FAS1_domain"/>
</dbReference>
<dbReference type="Proteomes" id="UP001327560">
    <property type="component" value="Chromosome 9"/>
</dbReference>
<reference evidence="11 12" key="1">
    <citation type="submission" date="2023-10" db="EMBL/GenBank/DDBJ databases">
        <title>Chromosome-scale genome assembly provides insights into flower coloration mechanisms of Canna indica.</title>
        <authorList>
            <person name="Li C."/>
        </authorList>
    </citation>
    <scope>NUCLEOTIDE SEQUENCE [LARGE SCALE GENOMIC DNA]</scope>
    <source>
        <tissue evidence="11">Flower</tissue>
    </source>
</reference>
<evidence type="ECO:0000313" key="11">
    <source>
        <dbReference type="EMBL" id="WOL19468.1"/>
    </source>
</evidence>
<keyword evidence="5 9" id="KW-0732">Signal</keyword>
<dbReference type="SMART" id="SM00554">
    <property type="entry name" value="FAS1"/>
    <property type="match status" value="1"/>
</dbReference>
<dbReference type="GO" id="GO:0098552">
    <property type="term" value="C:side of membrane"/>
    <property type="evidence" value="ECO:0007669"/>
    <property type="project" value="UniProtKB-KW"/>
</dbReference>
<dbReference type="InterPro" id="IPR045003">
    <property type="entry name" value="FLA_A"/>
</dbReference>
<feature type="signal peptide" evidence="9">
    <location>
        <begin position="1"/>
        <end position="30"/>
    </location>
</feature>
<sequence length="270" mass="28318">MEVTKINSATTVLASFFFFSFCLLSSPATSQSPPAPILPPSPSPAPAPAPHHVNLTELLSVAGPFHTFLDYLLQTRVIDTFQNQANNSDQGITIFVPRDSAFAMLKSSDLANLTRDQLRTLFLYHALPRFYSLSEFRNLSRINPVATFAGGAYTLNVTDAAGVIRVSSSWSKSKISSSVYSTSPVAVYQIDRVLLPLAIFSAEPPLAPALAPAPEAGKASDATPGRGGSSASAPNSSESSSTGGANSASASFGILNCLILVVAGRLILAL</sequence>
<accession>A0AAQ3QS63</accession>
<dbReference type="PROSITE" id="PS50213">
    <property type="entry name" value="FAS1"/>
    <property type="match status" value="1"/>
</dbReference>
<evidence type="ECO:0000256" key="2">
    <source>
        <dbReference type="ARBA" id="ARBA00007843"/>
    </source>
</evidence>
<evidence type="ECO:0000259" key="10">
    <source>
        <dbReference type="PROSITE" id="PS50213"/>
    </source>
</evidence>
<evidence type="ECO:0000256" key="3">
    <source>
        <dbReference type="ARBA" id="ARBA00022475"/>
    </source>
</evidence>
<dbReference type="GO" id="GO:0005886">
    <property type="term" value="C:plasma membrane"/>
    <property type="evidence" value="ECO:0007669"/>
    <property type="project" value="UniProtKB-SubCell"/>
</dbReference>
<evidence type="ECO:0000256" key="5">
    <source>
        <dbReference type="ARBA" id="ARBA00022729"/>
    </source>
</evidence>
<keyword evidence="6" id="KW-0472">Membrane</keyword>
<dbReference type="PANTHER" id="PTHR32077:SF3">
    <property type="entry name" value="FASCICLIN-LIKE ARABINOGALACTAN PROTEIN 7"/>
    <property type="match status" value="1"/>
</dbReference>
<dbReference type="EMBL" id="CP136898">
    <property type="protein sequence ID" value="WOL19468.1"/>
    <property type="molecule type" value="Genomic_DNA"/>
</dbReference>
<dbReference type="FunFam" id="2.30.180.10:FF:000012">
    <property type="entry name" value="Fasciclin-like arabinogalactan protein 7"/>
    <property type="match status" value="1"/>
</dbReference>
<comment type="subcellular location">
    <subcellularLocation>
        <location evidence="1">Cell membrane</location>
        <topology evidence="1">Lipid-anchor</topology>
        <topology evidence="1">GPI-anchor</topology>
    </subcellularLocation>
</comment>
<keyword evidence="3" id="KW-1003">Cell membrane</keyword>
<dbReference type="InterPro" id="IPR036378">
    <property type="entry name" value="FAS1_dom_sf"/>
</dbReference>
<feature type="compositionally biased region" description="Low complexity" evidence="8">
    <location>
        <begin position="229"/>
        <end position="242"/>
    </location>
</feature>
<evidence type="ECO:0000313" key="12">
    <source>
        <dbReference type="Proteomes" id="UP001327560"/>
    </source>
</evidence>
<name>A0AAQ3QS63_9LILI</name>
<proteinExistence type="inferred from homology"/>
<protein>
    <recommendedName>
        <fullName evidence="10">FAS1 domain-containing protein</fullName>
    </recommendedName>
</protein>
<evidence type="ECO:0000256" key="7">
    <source>
        <dbReference type="ARBA" id="ARBA00024686"/>
    </source>
</evidence>
<dbReference type="PANTHER" id="PTHR32077">
    <property type="entry name" value="FASCICLIN-LIKE ARABINOGALACTAN PROTEIN"/>
    <property type="match status" value="1"/>
</dbReference>
<keyword evidence="4" id="KW-0449">Lipoprotein</keyword>
<feature type="region of interest" description="Disordered" evidence="8">
    <location>
        <begin position="212"/>
        <end position="242"/>
    </location>
</feature>
<evidence type="ECO:0000256" key="8">
    <source>
        <dbReference type="SAM" id="MobiDB-lite"/>
    </source>
</evidence>
<evidence type="ECO:0000256" key="6">
    <source>
        <dbReference type="ARBA" id="ARBA00023136"/>
    </source>
</evidence>
<feature type="chain" id="PRO_5042921128" description="FAS1 domain-containing protein" evidence="9">
    <location>
        <begin position="31"/>
        <end position="270"/>
    </location>
</feature>
<organism evidence="11 12">
    <name type="scientific">Canna indica</name>
    <name type="common">Indian-shot</name>
    <dbReference type="NCBI Taxonomy" id="4628"/>
    <lineage>
        <taxon>Eukaryota</taxon>
        <taxon>Viridiplantae</taxon>
        <taxon>Streptophyta</taxon>
        <taxon>Embryophyta</taxon>
        <taxon>Tracheophyta</taxon>
        <taxon>Spermatophyta</taxon>
        <taxon>Magnoliopsida</taxon>
        <taxon>Liliopsida</taxon>
        <taxon>Zingiberales</taxon>
        <taxon>Cannaceae</taxon>
        <taxon>Canna</taxon>
    </lineage>
</organism>
<evidence type="ECO:0000256" key="9">
    <source>
        <dbReference type="SAM" id="SignalP"/>
    </source>
</evidence>
<gene>
    <name evidence="11" type="ORF">Cni_G28266</name>
</gene>